<dbReference type="OrthoDB" id="371169at2"/>
<proteinExistence type="predicted"/>
<evidence type="ECO:0000313" key="1">
    <source>
        <dbReference type="EMBL" id="RGC16023.1"/>
    </source>
</evidence>
<gene>
    <name evidence="1" type="ORF">DXA38_08550</name>
</gene>
<reference evidence="1 2" key="1">
    <citation type="submission" date="2018-08" db="EMBL/GenBank/DDBJ databases">
        <title>A genome reference for cultivated species of the human gut microbiota.</title>
        <authorList>
            <person name="Zou Y."/>
            <person name="Xue W."/>
            <person name="Luo G."/>
        </authorList>
    </citation>
    <scope>NUCLEOTIDE SEQUENCE [LARGE SCALE GENOMIC DNA]</scope>
    <source>
        <strain evidence="1 2">OF01-2LB</strain>
    </source>
</reference>
<protein>
    <submittedName>
        <fullName evidence="1">Uncharacterized protein</fullName>
    </submittedName>
</protein>
<name>A0A3E2VYL6_CLOIN</name>
<dbReference type="RefSeq" id="WP_117442829.1">
    <property type="nucleotide sequence ID" value="NZ_JAJFEN010000017.1"/>
</dbReference>
<evidence type="ECO:0000313" key="2">
    <source>
        <dbReference type="Proteomes" id="UP000260025"/>
    </source>
</evidence>
<sequence length="143" mass="16860">MNDKDYWYHCGVMDAFCEIVAAGVKKLALSHPINSEEELCSLLPYAKQLCRQYGIQYYEERELLITDLFPFRLNKGHYNILFFREAATLQAYLALKKRKEDALRLGIYEQQRTKLALDFGELLSYDLESCLKKLEENTEKEKF</sequence>
<dbReference type="EMBL" id="QVEV01000010">
    <property type="protein sequence ID" value="RGC16023.1"/>
    <property type="molecule type" value="Genomic_DNA"/>
</dbReference>
<accession>A0A3E2VYL6</accession>
<comment type="caution">
    <text evidence="1">The sequence shown here is derived from an EMBL/GenBank/DDBJ whole genome shotgun (WGS) entry which is preliminary data.</text>
</comment>
<dbReference type="Proteomes" id="UP000260025">
    <property type="component" value="Unassembled WGS sequence"/>
</dbReference>
<dbReference type="AlphaFoldDB" id="A0A3E2VYL6"/>
<organism evidence="1 2">
    <name type="scientific">Clostridium innocuum</name>
    <dbReference type="NCBI Taxonomy" id="1522"/>
    <lineage>
        <taxon>Bacteria</taxon>
        <taxon>Bacillati</taxon>
        <taxon>Bacillota</taxon>
        <taxon>Clostridia</taxon>
        <taxon>Eubacteriales</taxon>
        <taxon>Clostridiaceae</taxon>
        <taxon>Clostridium</taxon>
    </lineage>
</organism>